<feature type="compositionally biased region" description="Low complexity" evidence="1">
    <location>
        <begin position="402"/>
        <end position="500"/>
    </location>
</feature>
<feature type="compositionally biased region" description="Polar residues" evidence="1">
    <location>
        <begin position="363"/>
        <end position="372"/>
    </location>
</feature>
<evidence type="ECO:0000256" key="1">
    <source>
        <dbReference type="SAM" id="MobiDB-lite"/>
    </source>
</evidence>
<feature type="compositionally biased region" description="Polar residues" evidence="1">
    <location>
        <begin position="232"/>
        <end position="243"/>
    </location>
</feature>
<feature type="compositionally biased region" description="Low complexity" evidence="1">
    <location>
        <begin position="110"/>
        <end position="124"/>
    </location>
</feature>
<dbReference type="AlphaFoldDB" id="L8GHL6"/>
<reference evidence="2 3" key="1">
    <citation type="journal article" date="2013" name="Genome Biol.">
        <title>Genome of Acanthamoeba castellanii highlights extensive lateral gene transfer and early evolution of tyrosine kinase signaling.</title>
        <authorList>
            <person name="Clarke M."/>
            <person name="Lohan A.J."/>
            <person name="Liu B."/>
            <person name="Lagkouvardos I."/>
            <person name="Roy S."/>
            <person name="Zafar N."/>
            <person name="Bertelli C."/>
            <person name="Schilde C."/>
            <person name="Kianianmomeni A."/>
            <person name="Burglin T.R."/>
            <person name="Frech C."/>
            <person name="Turcotte B."/>
            <person name="Kopec K.O."/>
            <person name="Synnott J.M."/>
            <person name="Choo C."/>
            <person name="Paponov I."/>
            <person name="Finkler A."/>
            <person name="Soon Heng Tan C."/>
            <person name="Hutchins A.P."/>
            <person name="Weinmeier T."/>
            <person name="Rattei T."/>
            <person name="Chu J.S."/>
            <person name="Gimenez G."/>
            <person name="Irimia M."/>
            <person name="Rigden D.J."/>
            <person name="Fitzpatrick D.A."/>
            <person name="Lorenzo-Morales J."/>
            <person name="Bateman A."/>
            <person name="Chiu C.H."/>
            <person name="Tang P."/>
            <person name="Hegemann P."/>
            <person name="Fromm H."/>
            <person name="Raoult D."/>
            <person name="Greub G."/>
            <person name="Miranda-Saavedra D."/>
            <person name="Chen N."/>
            <person name="Nash P."/>
            <person name="Ginger M.L."/>
            <person name="Horn M."/>
            <person name="Schaap P."/>
            <person name="Caler L."/>
            <person name="Loftus B."/>
        </authorList>
    </citation>
    <scope>NUCLEOTIDE SEQUENCE [LARGE SCALE GENOMIC DNA]</scope>
    <source>
        <strain evidence="2 3">Neff</strain>
    </source>
</reference>
<accession>L8GHL6</accession>
<organism evidence="2 3">
    <name type="scientific">Acanthamoeba castellanii (strain ATCC 30010 / Neff)</name>
    <dbReference type="NCBI Taxonomy" id="1257118"/>
    <lineage>
        <taxon>Eukaryota</taxon>
        <taxon>Amoebozoa</taxon>
        <taxon>Discosea</taxon>
        <taxon>Longamoebia</taxon>
        <taxon>Centramoebida</taxon>
        <taxon>Acanthamoebidae</taxon>
        <taxon>Acanthamoeba</taxon>
    </lineage>
</organism>
<feature type="compositionally biased region" description="Low complexity" evidence="1">
    <location>
        <begin position="71"/>
        <end position="84"/>
    </location>
</feature>
<keyword evidence="3" id="KW-1185">Reference proteome</keyword>
<feature type="region of interest" description="Disordered" evidence="1">
    <location>
        <begin position="310"/>
        <end position="521"/>
    </location>
</feature>
<proteinExistence type="predicted"/>
<feature type="compositionally biased region" description="Basic and acidic residues" evidence="1">
    <location>
        <begin position="133"/>
        <end position="145"/>
    </location>
</feature>
<dbReference type="Proteomes" id="UP000011083">
    <property type="component" value="Unassembled WGS sequence"/>
</dbReference>
<feature type="compositionally biased region" description="Low complexity" evidence="1">
    <location>
        <begin position="152"/>
        <end position="161"/>
    </location>
</feature>
<name>L8GHL6_ACACF</name>
<dbReference type="RefSeq" id="XP_004334256.1">
    <property type="nucleotide sequence ID" value="XM_004334208.1"/>
</dbReference>
<dbReference type="EMBL" id="KB008123">
    <property type="protein sequence ID" value="ELR12243.1"/>
    <property type="molecule type" value="Genomic_DNA"/>
</dbReference>
<feature type="compositionally biased region" description="Basic residues" evidence="1">
    <location>
        <begin position="51"/>
        <end position="62"/>
    </location>
</feature>
<protein>
    <submittedName>
        <fullName evidence="2">SCP family extracellular, putative</fullName>
    </submittedName>
</protein>
<feature type="compositionally biased region" description="Low complexity" evidence="1">
    <location>
        <begin position="215"/>
        <end position="225"/>
    </location>
</feature>
<dbReference type="KEGG" id="acan:ACA1_027000"/>
<feature type="compositionally biased region" description="Low complexity" evidence="1">
    <location>
        <begin position="39"/>
        <end position="50"/>
    </location>
</feature>
<dbReference type="VEuPathDB" id="AmoebaDB:ACA1_027000"/>
<gene>
    <name evidence="2" type="ORF">ACA1_027000</name>
</gene>
<feature type="region of interest" description="Disordered" evidence="1">
    <location>
        <begin position="215"/>
        <end position="291"/>
    </location>
</feature>
<dbReference type="GeneID" id="14912739"/>
<feature type="compositionally biased region" description="Polar residues" evidence="1">
    <location>
        <begin position="163"/>
        <end position="191"/>
    </location>
</feature>
<sequence>MSQLDDLDDLIASLDTAQNPVPPAGSGGRRDSFDVLLESLSGSSSPALSKRASRPVSRRLSRKPSGANVLPAAGGAPMPAGATASFEALLDSLNEPPSSPAPAPPGSGSGSPSSRLSRAPMSPHSEPPAPHAAKADDDLLDHLLESLDIGSAPPAAAPARASTAYQQPAGNPRASLSQPGRATSAQPTNPRASVRQEAATAFAGVEDSLDSLLAALDGSSSGNSSPAVAPRTTASPSNYSAPQASAGGEEADFDSLLAQLSGEQPAPARNVPAASSRRQPQPDMATLRPSFAETYPMHATFEELSAAAEWEAEPVRQSLPQPSRASVVYADERRDSGSHLQPQYATVESIDPAQPHGYGPRPVSQQMQQPQPRASVGYGSGGVPSPTPSPYGSAGSGGSSPGQGYASPQQARYSQQPQQQQQPYQQPAYQPPQQQQAAYQQPAYQQPQQRQSYQQPQQGYPYQQQQPQQHQPYQQPQQGYPYQQQQQQHYQPPQQAYQQAMAPSAYSTAGPRASTPIARPPAEFDGAAFEEEFKREINLLRRDPQAYARLIETERRPYYQDKIYAAPGISQAPRLLTREGLPACDEAIHFLMSCQPVHEVEFDSGLCLAAKQAVTEGAPTGSTNISSLNHIQAYGVLTGEISELSKFGALTGREMLMTWLISDGDASRLHRSLIVVYRSVVTDPKWSKMGIAAAKHNSVYKTIGLATFCTGFENNTAVMDKMGSFNYLWS</sequence>
<evidence type="ECO:0000313" key="2">
    <source>
        <dbReference type="EMBL" id="ELR12243.1"/>
    </source>
</evidence>
<dbReference type="OrthoDB" id="308255at2759"/>
<feature type="region of interest" description="Disordered" evidence="1">
    <location>
        <begin position="1"/>
        <end position="199"/>
    </location>
</feature>
<evidence type="ECO:0000313" key="3">
    <source>
        <dbReference type="Proteomes" id="UP000011083"/>
    </source>
</evidence>